<feature type="region of interest" description="Disordered" evidence="1">
    <location>
        <begin position="382"/>
        <end position="401"/>
    </location>
</feature>
<dbReference type="OrthoDB" id="372381at2759"/>
<keyword evidence="3" id="KW-1185">Reference proteome</keyword>
<dbReference type="GeneID" id="24269570"/>
<name>A0A0D9QGQ2_PLAFR</name>
<feature type="region of interest" description="Disordered" evidence="1">
    <location>
        <begin position="37"/>
        <end position="65"/>
    </location>
</feature>
<dbReference type="EMBL" id="KQ001701">
    <property type="protein sequence ID" value="KJP86133.1"/>
    <property type="molecule type" value="Genomic_DNA"/>
</dbReference>
<evidence type="ECO:0000313" key="3">
    <source>
        <dbReference type="Proteomes" id="UP000054561"/>
    </source>
</evidence>
<dbReference type="Proteomes" id="UP000054561">
    <property type="component" value="Unassembled WGS sequence"/>
</dbReference>
<gene>
    <name evidence="2" type="ORF">AK88_04256</name>
</gene>
<protein>
    <submittedName>
        <fullName evidence="2">Uncharacterized protein</fullName>
    </submittedName>
</protein>
<organism evidence="2 3">
    <name type="scientific">Plasmodium fragile</name>
    <dbReference type="NCBI Taxonomy" id="5857"/>
    <lineage>
        <taxon>Eukaryota</taxon>
        <taxon>Sar</taxon>
        <taxon>Alveolata</taxon>
        <taxon>Apicomplexa</taxon>
        <taxon>Aconoidasida</taxon>
        <taxon>Haemosporida</taxon>
        <taxon>Plasmodiidae</taxon>
        <taxon>Plasmodium</taxon>
        <taxon>Plasmodium (Plasmodium)</taxon>
    </lineage>
</organism>
<dbReference type="OMA" id="SPVIKYD"/>
<feature type="compositionally biased region" description="Basic and acidic residues" evidence="1">
    <location>
        <begin position="43"/>
        <end position="53"/>
    </location>
</feature>
<dbReference type="RefSeq" id="XP_012337289.1">
    <property type="nucleotide sequence ID" value="XM_012481866.1"/>
</dbReference>
<dbReference type="VEuPathDB" id="PlasmoDB:AK88_04256"/>
<evidence type="ECO:0000313" key="2">
    <source>
        <dbReference type="EMBL" id="KJP86133.1"/>
    </source>
</evidence>
<feature type="compositionally biased region" description="Basic and acidic residues" evidence="1">
    <location>
        <begin position="390"/>
        <end position="401"/>
    </location>
</feature>
<dbReference type="AlphaFoldDB" id="A0A0D9QGQ2"/>
<sequence>MHLRKQSLSYLIPVEPTWSAHVSSLLMPLKMNKPKCVKNGISSERDKVTSAKDGDDDENSDDSDKQIVVVNRSIKSKIFLDSSKPEKGDNNCTTYARNAKGPISKVATKKKANSCGDAPLTQIIKKDNNSNNNKTGNLIKIAFTSSQFRVVQSGHSTATPKHQKIVHKCKQKNNIRGSPHGKRECVDHGFFNELMHSTCVNKTEAINDTVRGYPSGGASNEATHERDLYDAKMKTVGKIGKDTHFDNVNEETHLDYLPPYHERMYPLQERQGHSAQHNKVEYHPWVGDTPHAAANPSAHFSLVGEEVEEQGEEEDASMCYPNDEATSPVIKYDQFELYEIDRELEKITEEENNIQEKLIYLANQELDIVIKMKQMRAARLLSQKDGQSVEWDRSSHNADKG</sequence>
<accession>A0A0D9QGQ2</accession>
<evidence type="ECO:0000256" key="1">
    <source>
        <dbReference type="SAM" id="MobiDB-lite"/>
    </source>
</evidence>
<proteinExistence type="predicted"/>
<reference evidence="2 3" key="1">
    <citation type="submission" date="2014-03" db="EMBL/GenBank/DDBJ databases">
        <title>The Genome Sequence of Plasmodium fragile nilgiri.</title>
        <authorList>
            <consortium name="The Broad Institute Genomics Platform"/>
            <consortium name="The Broad Institute Genome Sequencing Center for Infectious Disease"/>
            <person name="Neafsey D."/>
            <person name="Duraisingh M."/>
            <person name="Young S.K."/>
            <person name="Zeng Q."/>
            <person name="Gargeya S."/>
            <person name="Abouelleil A."/>
            <person name="Alvarado L."/>
            <person name="Chapman S.B."/>
            <person name="Gainer-Dewar J."/>
            <person name="Goldberg J."/>
            <person name="Griggs A."/>
            <person name="Gujja S."/>
            <person name="Hansen M."/>
            <person name="Howarth C."/>
            <person name="Imamovic A."/>
            <person name="Larimer J."/>
            <person name="Pearson M."/>
            <person name="Poon T.W."/>
            <person name="Priest M."/>
            <person name="Roberts A."/>
            <person name="Saif S."/>
            <person name="Shea T."/>
            <person name="Sykes S."/>
            <person name="Wortman J."/>
            <person name="Nusbaum C."/>
            <person name="Birren B."/>
        </authorList>
    </citation>
    <scope>NUCLEOTIDE SEQUENCE [LARGE SCALE GENOMIC DNA]</scope>
    <source>
        <strain evidence="3">nilgiri</strain>
    </source>
</reference>